<dbReference type="EMBL" id="GL574880">
    <property type="protein sequence ID" value="ELR04203.1"/>
    <property type="molecule type" value="Genomic_DNA"/>
</dbReference>
<dbReference type="AlphaFoldDB" id="L8FUN9"/>
<gene>
    <name evidence="2" type="ORF">GMDG_08996</name>
</gene>
<evidence type="ECO:0000256" key="1">
    <source>
        <dbReference type="SAM" id="MobiDB-lite"/>
    </source>
</evidence>
<protein>
    <submittedName>
        <fullName evidence="2">Uncharacterized protein</fullName>
    </submittedName>
</protein>
<accession>L8FUN9</accession>
<dbReference type="HOGENOM" id="CLU_2484269_0_0_1"/>
<feature type="region of interest" description="Disordered" evidence="1">
    <location>
        <begin position="57"/>
        <end position="87"/>
    </location>
</feature>
<reference evidence="3" key="1">
    <citation type="submission" date="2010-09" db="EMBL/GenBank/DDBJ databases">
        <title>The genome sequence of Geomyces destructans 20631-21.</title>
        <authorList>
            <consortium name="The Broad Institute Genome Sequencing Platform"/>
            <person name="Cuomo C.A."/>
            <person name="Blehert D.S."/>
            <person name="Lorch J.M."/>
            <person name="Young S.K."/>
            <person name="Zeng Q."/>
            <person name="Gargeya S."/>
            <person name="Fitzgerald M."/>
            <person name="Haas B."/>
            <person name="Abouelleil A."/>
            <person name="Alvarado L."/>
            <person name="Arachchi H.M."/>
            <person name="Berlin A."/>
            <person name="Brown A."/>
            <person name="Chapman S.B."/>
            <person name="Chen Z."/>
            <person name="Dunbar C."/>
            <person name="Freedman E."/>
            <person name="Gearin G."/>
            <person name="Gellesch M."/>
            <person name="Goldberg J."/>
            <person name="Griggs A."/>
            <person name="Gujja S."/>
            <person name="Heiman D."/>
            <person name="Howarth C."/>
            <person name="Larson L."/>
            <person name="Lui A."/>
            <person name="MacDonald P.J.P."/>
            <person name="Montmayeur A."/>
            <person name="Murphy C."/>
            <person name="Neiman D."/>
            <person name="Pearson M."/>
            <person name="Priest M."/>
            <person name="Roberts A."/>
            <person name="Saif S."/>
            <person name="Shea T."/>
            <person name="Shenoy N."/>
            <person name="Sisk P."/>
            <person name="Stolte C."/>
            <person name="Sykes S."/>
            <person name="Wortman J."/>
            <person name="Nusbaum C."/>
            <person name="Birren B."/>
        </authorList>
    </citation>
    <scope>NUCLEOTIDE SEQUENCE [LARGE SCALE GENOMIC DNA]</scope>
    <source>
        <strain evidence="3">ATCC MYA-4855 / 20631-21</strain>
    </source>
</reference>
<organism evidence="2 3">
    <name type="scientific">Pseudogymnoascus destructans (strain ATCC MYA-4855 / 20631-21)</name>
    <name type="common">Bat white-nose syndrome fungus</name>
    <name type="synonym">Geomyces destructans</name>
    <dbReference type="NCBI Taxonomy" id="658429"/>
    <lineage>
        <taxon>Eukaryota</taxon>
        <taxon>Fungi</taxon>
        <taxon>Dikarya</taxon>
        <taxon>Ascomycota</taxon>
        <taxon>Pezizomycotina</taxon>
        <taxon>Leotiomycetes</taxon>
        <taxon>Thelebolales</taxon>
        <taxon>Thelebolaceae</taxon>
        <taxon>Pseudogymnoascus</taxon>
    </lineage>
</organism>
<sequence length="87" mass="9290">MVLGVPARLITAPVILTEVEIPPRAVGDLGIVGGLHRLDDQVDQIFGRGLQVDDPLAAHRAGDVEDQGDLDIPRRPVDLRNGPPTGR</sequence>
<evidence type="ECO:0000313" key="3">
    <source>
        <dbReference type="Proteomes" id="UP000011064"/>
    </source>
</evidence>
<dbReference type="InParanoid" id="L8FUN9"/>
<dbReference type="Proteomes" id="UP000011064">
    <property type="component" value="Unassembled WGS sequence"/>
</dbReference>
<proteinExistence type="predicted"/>
<name>L8FUN9_PSED2</name>
<evidence type="ECO:0000313" key="2">
    <source>
        <dbReference type="EMBL" id="ELR04203.1"/>
    </source>
</evidence>
<dbReference type="VEuPathDB" id="FungiDB:GMDG_08996"/>
<keyword evidence="3" id="KW-1185">Reference proteome</keyword>